<dbReference type="EMBL" id="BARU01001184">
    <property type="protein sequence ID" value="GAH29995.1"/>
    <property type="molecule type" value="Genomic_DNA"/>
</dbReference>
<organism evidence="1">
    <name type="scientific">marine sediment metagenome</name>
    <dbReference type="NCBI Taxonomy" id="412755"/>
    <lineage>
        <taxon>unclassified sequences</taxon>
        <taxon>metagenomes</taxon>
        <taxon>ecological metagenomes</taxon>
    </lineage>
</organism>
<comment type="caution">
    <text evidence="1">The sequence shown here is derived from an EMBL/GenBank/DDBJ whole genome shotgun (WGS) entry which is preliminary data.</text>
</comment>
<reference evidence="1" key="1">
    <citation type="journal article" date="2014" name="Front. Microbiol.">
        <title>High frequency of phylogenetically diverse reductive dehalogenase-homologous genes in deep subseafloor sedimentary metagenomes.</title>
        <authorList>
            <person name="Kawai M."/>
            <person name="Futagami T."/>
            <person name="Toyoda A."/>
            <person name="Takaki Y."/>
            <person name="Nishi S."/>
            <person name="Hori S."/>
            <person name="Arai W."/>
            <person name="Tsubouchi T."/>
            <person name="Morono Y."/>
            <person name="Uchiyama I."/>
            <person name="Ito T."/>
            <person name="Fujiyama A."/>
            <person name="Inagaki F."/>
            <person name="Takami H."/>
        </authorList>
    </citation>
    <scope>NUCLEOTIDE SEQUENCE</scope>
    <source>
        <strain evidence="1">Expedition CK06-06</strain>
    </source>
</reference>
<evidence type="ECO:0000313" key="1">
    <source>
        <dbReference type="EMBL" id="GAH29995.1"/>
    </source>
</evidence>
<name>X1FBU4_9ZZZZ</name>
<accession>X1FBU4</accession>
<proteinExistence type="predicted"/>
<protein>
    <submittedName>
        <fullName evidence="1">Uncharacterized protein</fullName>
    </submittedName>
</protein>
<sequence>GLYYTYKNEPKGLNIVSGNLLAVVDKLNREIDKRGDPLASIIRGPDELWDVSLMKFIYEMTRSSLPDNLMQMENRGLLDMDARGVPADARVRIEELFKMVGSGNLDPGELKSELDRWGLFEEYEDRFLSIFKKSRR</sequence>
<gene>
    <name evidence="1" type="ORF">S03H2_03253</name>
</gene>
<feature type="non-terminal residue" evidence="1">
    <location>
        <position position="1"/>
    </location>
</feature>
<dbReference type="AlphaFoldDB" id="X1FBU4"/>